<dbReference type="PANTHER" id="PTHR42718:SF46">
    <property type="entry name" value="BLR6921 PROTEIN"/>
    <property type="match status" value="1"/>
</dbReference>
<dbReference type="PANTHER" id="PTHR42718">
    <property type="entry name" value="MAJOR FACILITATOR SUPERFAMILY MULTIDRUG TRANSPORTER MFSC"/>
    <property type="match status" value="1"/>
</dbReference>
<organism evidence="10 11">
    <name type="scientific">Streptomyces gossypii</name>
    <dbReference type="NCBI Taxonomy" id="2883101"/>
    <lineage>
        <taxon>Bacteria</taxon>
        <taxon>Bacillati</taxon>
        <taxon>Actinomycetota</taxon>
        <taxon>Actinomycetes</taxon>
        <taxon>Kitasatosporales</taxon>
        <taxon>Streptomycetaceae</taxon>
        <taxon>Streptomyces</taxon>
    </lineage>
</organism>
<evidence type="ECO:0000256" key="3">
    <source>
        <dbReference type="ARBA" id="ARBA00022475"/>
    </source>
</evidence>
<protein>
    <submittedName>
        <fullName evidence="10">MFS transporter</fullName>
    </submittedName>
</protein>
<dbReference type="Gene3D" id="1.20.1720.10">
    <property type="entry name" value="Multidrug resistance protein D"/>
    <property type="match status" value="1"/>
</dbReference>
<reference evidence="10 11" key="1">
    <citation type="submission" date="2021-10" db="EMBL/GenBank/DDBJ databases">
        <title>Streptomyces gossypii sp. nov., isolated from soil collected from cotton field.</title>
        <authorList>
            <person name="Ge X."/>
            <person name="Chen X."/>
            <person name="Liu W."/>
        </authorList>
    </citation>
    <scope>NUCLEOTIDE SEQUENCE [LARGE SCALE GENOMIC DNA]</scope>
    <source>
        <strain evidence="10 11">N2-109</strain>
    </source>
</reference>
<feature type="transmembrane region" description="Helical" evidence="8">
    <location>
        <begin position="213"/>
        <end position="233"/>
    </location>
</feature>
<dbReference type="InterPro" id="IPR011701">
    <property type="entry name" value="MFS"/>
</dbReference>
<feature type="transmembrane region" description="Helical" evidence="8">
    <location>
        <begin position="26"/>
        <end position="49"/>
    </location>
</feature>
<feature type="transmembrane region" description="Helical" evidence="8">
    <location>
        <begin position="61"/>
        <end position="81"/>
    </location>
</feature>
<evidence type="ECO:0000313" key="11">
    <source>
        <dbReference type="Proteomes" id="UP001156389"/>
    </source>
</evidence>
<feature type="transmembrane region" description="Helical" evidence="8">
    <location>
        <begin position="372"/>
        <end position="399"/>
    </location>
</feature>
<keyword evidence="6 8" id="KW-0472">Membrane</keyword>
<feature type="transmembrane region" description="Helical" evidence="8">
    <location>
        <begin position="347"/>
        <end position="366"/>
    </location>
</feature>
<dbReference type="Pfam" id="PF07690">
    <property type="entry name" value="MFS_1"/>
    <property type="match status" value="1"/>
</dbReference>
<dbReference type="InterPro" id="IPR020846">
    <property type="entry name" value="MFS_dom"/>
</dbReference>
<keyword evidence="4 8" id="KW-0812">Transmembrane</keyword>
<feature type="transmembrane region" description="Helical" evidence="8">
    <location>
        <begin position="239"/>
        <end position="262"/>
    </location>
</feature>
<comment type="caution">
    <text evidence="10">The sequence shown here is derived from an EMBL/GenBank/DDBJ whole genome shotgun (WGS) entry which is preliminary data.</text>
</comment>
<feature type="transmembrane region" description="Helical" evidence="8">
    <location>
        <begin position="180"/>
        <end position="201"/>
    </location>
</feature>
<evidence type="ECO:0000256" key="8">
    <source>
        <dbReference type="SAM" id="Phobius"/>
    </source>
</evidence>
<dbReference type="Gene3D" id="1.20.1250.20">
    <property type="entry name" value="MFS general substrate transporter like domains"/>
    <property type="match status" value="1"/>
</dbReference>
<accession>A0ABT2JZ79</accession>
<dbReference type="PRINTS" id="PR01036">
    <property type="entry name" value="TCRTETB"/>
</dbReference>
<feature type="transmembrane region" description="Helical" evidence="8">
    <location>
        <begin position="282"/>
        <end position="306"/>
    </location>
</feature>
<feature type="transmembrane region" description="Helical" evidence="8">
    <location>
        <begin position="123"/>
        <end position="141"/>
    </location>
</feature>
<evidence type="ECO:0000256" key="4">
    <source>
        <dbReference type="ARBA" id="ARBA00022692"/>
    </source>
</evidence>
<dbReference type="PROSITE" id="PS50850">
    <property type="entry name" value="MFS"/>
    <property type="match status" value="1"/>
</dbReference>
<dbReference type="SUPFAM" id="SSF103473">
    <property type="entry name" value="MFS general substrate transporter"/>
    <property type="match status" value="1"/>
</dbReference>
<gene>
    <name evidence="10" type="ORF">LHJ74_25450</name>
</gene>
<keyword evidence="2" id="KW-0813">Transport</keyword>
<feature type="transmembrane region" description="Helical" evidence="8">
    <location>
        <begin position="420"/>
        <end position="438"/>
    </location>
</feature>
<feature type="transmembrane region" description="Helical" evidence="8">
    <location>
        <begin position="153"/>
        <end position="174"/>
    </location>
</feature>
<dbReference type="Proteomes" id="UP001156389">
    <property type="component" value="Unassembled WGS sequence"/>
</dbReference>
<evidence type="ECO:0000313" key="10">
    <source>
        <dbReference type="EMBL" id="MCT2593212.1"/>
    </source>
</evidence>
<comment type="subcellular location">
    <subcellularLocation>
        <location evidence="1">Cell membrane</location>
        <topology evidence="1">Multi-pass membrane protein</topology>
    </subcellularLocation>
</comment>
<dbReference type="CDD" id="cd17321">
    <property type="entry name" value="MFS_MMR_MDR_like"/>
    <property type="match status" value="1"/>
</dbReference>
<dbReference type="EMBL" id="JAJAGO010000013">
    <property type="protein sequence ID" value="MCT2593212.1"/>
    <property type="molecule type" value="Genomic_DNA"/>
</dbReference>
<sequence length="479" mass="48265">MTATTARTGVPPEGIPPQGAPDRGRLLLAVILTVQFTVALDMSVLNVALPDIRHHLGFTATGLPWVVNAYALAFGGLMMLGGRIGDLAGRRRTLLAGLVLFGAASATGALAQEPWQLITARAVQGAGAAALAPVALALITVNYPAGPARSRALGLWGAAAAAGGAAGVLIGGLLTESAGWRSVMLINVPITLVTLLAARKITGDRRDGPAPRLDLGGALLVTAGTSALVLAVVRTETLSWGSSTTVATLALAALLLTLFVGVELRTAEPLLRMRLLTRRPVVAANVFMLLLASAQFAVFYFVSLYLQQVLEYGPAATGLAFLPFCCGIVVGSVTATRSLARLGARRVLVSAGALGAAGFGWFALVLTADGGFATAILGPSLLTSIGVGMSIVPLGTAATADVDPREAGMATGLINSSRQIGGSIGLAVLVTVSASVTGGHGGGADEALAAGYRAAAAVAGGLLMVATLLALLLMPPRRP</sequence>
<evidence type="ECO:0000256" key="6">
    <source>
        <dbReference type="ARBA" id="ARBA00023136"/>
    </source>
</evidence>
<keyword evidence="3" id="KW-1003">Cell membrane</keyword>
<keyword evidence="7" id="KW-0046">Antibiotic resistance</keyword>
<feature type="transmembrane region" description="Helical" evidence="8">
    <location>
        <begin position="93"/>
        <end position="111"/>
    </location>
</feature>
<evidence type="ECO:0000256" key="5">
    <source>
        <dbReference type="ARBA" id="ARBA00022989"/>
    </source>
</evidence>
<keyword evidence="5 8" id="KW-1133">Transmembrane helix</keyword>
<dbReference type="RefSeq" id="WP_260220580.1">
    <property type="nucleotide sequence ID" value="NZ_JAJAGO010000013.1"/>
</dbReference>
<evidence type="ECO:0000256" key="7">
    <source>
        <dbReference type="ARBA" id="ARBA00023251"/>
    </source>
</evidence>
<name>A0ABT2JZ79_9ACTN</name>
<keyword evidence="11" id="KW-1185">Reference proteome</keyword>
<proteinExistence type="predicted"/>
<evidence type="ECO:0000259" key="9">
    <source>
        <dbReference type="PROSITE" id="PS50850"/>
    </source>
</evidence>
<evidence type="ECO:0000256" key="1">
    <source>
        <dbReference type="ARBA" id="ARBA00004651"/>
    </source>
</evidence>
<feature type="domain" description="Major facilitator superfamily (MFS) profile" evidence="9">
    <location>
        <begin position="27"/>
        <end position="478"/>
    </location>
</feature>
<feature type="transmembrane region" description="Helical" evidence="8">
    <location>
        <begin position="312"/>
        <end position="335"/>
    </location>
</feature>
<feature type="transmembrane region" description="Helical" evidence="8">
    <location>
        <begin position="450"/>
        <end position="473"/>
    </location>
</feature>
<evidence type="ECO:0000256" key="2">
    <source>
        <dbReference type="ARBA" id="ARBA00022448"/>
    </source>
</evidence>
<dbReference type="InterPro" id="IPR036259">
    <property type="entry name" value="MFS_trans_sf"/>
</dbReference>